<dbReference type="Pfam" id="PF00248">
    <property type="entry name" value="Aldo_ket_red"/>
    <property type="match status" value="1"/>
</dbReference>
<keyword evidence="1 3" id="KW-0560">Oxidoreductase</keyword>
<gene>
    <name evidence="3" type="primary">yhdN_2</name>
    <name evidence="3" type="ORF">BG845_02168</name>
</gene>
<comment type="caution">
    <text evidence="3">The sequence shown here is derived from an EMBL/GenBank/DDBJ whole genome shotgun (WGS) entry which is preliminary data.</text>
</comment>
<dbReference type="OrthoDB" id="3216283at2"/>
<protein>
    <submittedName>
        <fullName evidence="3">General stress protein 69</fullName>
        <ecNumber evidence="3">1.1.1.-</ecNumber>
    </submittedName>
</protein>
<dbReference type="EC" id="1.1.1.-" evidence="3"/>
<evidence type="ECO:0000313" key="3">
    <source>
        <dbReference type="EMBL" id="OSY41266.1"/>
    </source>
</evidence>
<dbReference type="EMBL" id="MIGB01000009">
    <property type="protein sequence ID" value="OSY41266.1"/>
    <property type="molecule type" value="Genomic_DNA"/>
</dbReference>
<dbReference type="STRING" id="2074.BG845_02168"/>
<dbReference type="InterPro" id="IPR050791">
    <property type="entry name" value="Aldo-Keto_reductase"/>
</dbReference>
<reference evidence="3 4" key="1">
    <citation type="submission" date="2016-09" db="EMBL/GenBank/DDBJ databases">
        <title>Pseudonocardia autotrophica DSM535, a candidate organism with high potential of specific P450 cytochromes.</title>
        <authorList>
            <person name="Grumaz C."/>
            <person name="Vainshtein Y."/>
            <person name="Kirstahler P."/>
            <person name="Sohn K."/>
        </authorList>
    </citation>
    <scope>NUCLEOTIDE SEQUENCE [LARGE SCALE GENOMIC DNA]</scope>
    <source>
        <strain evidence="3 4">DSM 535</strain>
    </source>
</reference>
<dbReference type="GO" id="GO:0005737">
    <property type="term" value="C:cytoplasm"/>
    <property type="evidence" value="ECO:0007669"/>
    <property type="project" value="TreeGrafter"/>
</dbReference>
<proteinExistence type="predicted"/>
<dbReference type="PANTHER" id="PTHR43625">
    <property type="entry name" value="AFLATOXIN B1 ALDEHYDE REDUCTASE"/>
    <property type="match status" value="1"/>
</dbReference>
<dbReference type="InterPro" id="IPR023210">
    <property type="entry name" value="NADP_OxRdtase_dom"/>
</dbReference>
<dbReference type="Gene3D" id="3.20.20.100">
    <property type="entry name" value="NADP-dependent oxidoreductase domain"/>
    <property type="match status" value="1"/>
</dbReference>
<evidence type="ECO:0000259" key="2">
    <source>
        <dbReference type="Pfam" id="PF00248"/>
    </source>
</evidence>
<dbReference type="Proteomes" id="UP000194360">
    <property type="component" value="Unassembled WGS sequence"/>
</dbReference>
<evidence type="ECO:0000256" key="1">
    <source>
        <dbReference type="ARBA" id="ARBA00023002"/>
    </source>
</evidence>
<dbReference type="AlphaFoldDB" id="A0A1Y2N1B7"/>
<sequence>MRSTSLGGLEVSRIGLGVMGMSGFYTGAGRDEAESVRAVHRAIDLGVTHLDTAEGYGPFVNEELLGRAVRGRRERVVLASKFGMISHAGRSVPDGTSANVRAALEGSLRRLGTDYVDLYYQHRVDPDTPIEETVGALGELVAQGKVRHIGLSEAAAGTIRRAHAVHPVAAVQTEYSLWTRDVETDVLPTLRELGIGLVPYAPLGHGFLTGGIRSLDGLDETDWRRTNPRFTGGNLTRNLRIVDGVRAVASDAGVTAAQVALAWLLAQGEGVAPIPGTTRVERLAENCAADEVRLTAAQLARLDELVPASGDRHRESDMASIDR</sequence>
<dbReference type="PRINTS" id="PR00069">
    <property type="entry name" value="ALDKETRDTASE"/>
</dbReference>
<dbReference type="GO" id="GO:0016491">
    <property type="term" value="F:oxidoreductase activity"/>
    <property type="evidence" value="ECO:0007669"/>
    <property type="project" value="UniProtKB-KW"/>
</dbReference>
<dbReference type="SUPFAM" id="SSF51430">
    <property type="entry name" value="NAD(P)-linked oxidoreductase"/>
    <property type="match status" value="1"/>
</dbReference>
<dbReference type="RefSeq" id="WP_085912520.1">
    <property type="nucleotide sequence ID" value="NZ_AP018920.1"/>
</dbReference>
<evidence type="ECO:0000313" key="4">
    <source>
        <dbReference type="Proteomes" id="UP000194360"/>
    </source>
</evidence>
<dbReference type="InterPro" id="IPR020471">
    <property type="entry name" value="AKR"/>
</dbReference>
<feature type="domain" description="NADP-dependent oxidoreductase" evidence="2">
    <location>
        <begin position="13"/>
        <end position="305"/>
    </location>
</feature>
<dbReference type="CDD" id="cd19076">
    <property type="entry name" value="AKR_AKR13A_13D"/>
    <property type="match status" value="1"/>
</dbReference>
<organism evidence="3 4">
    <name type="scientific">Pseudonocardia autotrophica</name>
    <name type="common">Amycolata autotrophica</name>
    <name type="synonym">Nocardia autotrophica</name>
    <dbReference type="NCBI Taxonomy" id="2074"/>
    <lineage>
        <taxon>Bacteria</taxon>
        <taxon>Bacillati</taxon>
        <taxon>Actinomycetota</taxon>
        <taxon>Actinomycetes</taxon>
        <taxon>Pseudonocardiales</taxon>
        <taxon>Pseudonocardiaceae</taxon>
        <taxon>Pseudonocardia</taxon>
    </lineage>
</organism>
<keyword evidence="4" id="KW-1185">Reference proteome</keyword>
<name>A0A1Y2N1B7_PSEAH</name>
<dbReference type="InterPro" id="IPR036812">
    <property type="entry name" value="NAD(P)_OxRdtase_dom_sf"/>
</dbReference>
<accession>A0A1Y2N1B7</accession>
<dbReference type="PANTHER" id="PTHR43625:SF40">
    <property type="entry name" value="ALDO-KETO REDUCTASE YAKC [NADP(+)]"/>
    <property type="match status" value="1"/>
</dbReference>